<sequence>MYLKKEDGKSNYLLLLTSYLRASVRVVFKAKVELAF</sequence>
<evidence type="ECO:0000313" key="2">
    <source>
        <dbReference type="Proteomes" id="UP000184260"/>
    </source>
</evidence>
<keyword evidence="2" id="KW-1185">Reference proteome</keyword>
<protein>
    <submittedName>
        <fullName evidence="1">Uncharacterized protein</fullName>
    </submittedName>
</protein>
<accession>A0A1M7BIF9</accession>
<name>A0A1M7BIF9_9FLAO</name>
<dbReference type="Proteomes" id="UP000184260">
    <property type="component" value="Unassembled WGS sequence"/>
</dbReference>
<reference evidence="2" key="1">
    <citation type="submission" date="2016-11" db="EMBL/GenBank/DDBJ databases">
        <authorList>
            <person name="Varghese N."/>
            <person name="Submissions S."/>
        </authorList>
    </citation>
    <scope>NUCLEOTIDE SEQUENCE [LARGE SCALE GENOMIC DNA]</scope>
    <source>
        <strain evidence="2">DSM 3661</strain>
    </source>
</reference>
<gene>
    <name evidence="1" type="ORF">SAMN05443669_100923</name>
</gene>
<dbReference type="AlphaFoldDB" id="A0A1M7BIF9"/>
<dbReference type="EMBL" id="FRBU01000009">
    <property type="protein sequence ID" value="SHL54724.1"/>
    <property type="molecule type" value="Genomic_DNA"/>
</dbReference>
<evidence type="ECO:0000313" key="1">
    <source>
        <dbReference type="EMBL" id="SHL54724.1"/>
    </source>
</evidence>
<proteinExistence type="predicted"/>
<organism evidence="1 2">
    <name type="scientific">Flavobacterium xanthum</name>
    <dbReference type="NCBI Taxonomy" id="69322"/>
    <lineage>
        <taxon>Bacteria</taxon>
        <taxon>Pseudomonadati</taxon>
        <taxon>Bacteroidota</taxon>
        <taxon>Flavobacteriia</taxon>
        <taxon>Flavobacteriales</taxon>
        <taxon>Flavobacteriaceae</taxon>
        <taxon>Flavobacterium</taxon>
    </lineage>
</organism>